<dbReference type="InterPro" id="IPR003473">
    <property type="entry name" value="NadA"/>
</dbReference>
<keyword evidence="8" id="KW-0408">Iron</keyword>
<dbReference type="NCBIfam" id="NF006878">
    <property type="entry name" value="PRK09375.1-2"/>
    <property type="match status" value="1"/>
</dbReference>
<dbReference type="Proteomes" id="UP001239167">
    <property type="component" value="Unassembled WGS sequence"/>
</dbReference>
<dbReference type="Pfam" id="PF02445">
    <property type="entry name" value="NadA"/>
    <property type="match status" value="1"/>
</dbReference>
<dbReference type="GO" id="GO:0016740">
    <property type="term" value="F:transferase activity"/>
    <property type="evidence" value="ECO:0007669"/>
    <property type="project" value="UniProtKB-KW"/>
</dbReference>
<evidence type="ECO:0000313" key="11">
    <source>
        <dbReference type="EMBL" id="MDQ0203615.1"/>
    </source>
</evidence>
<dbReference type="PANTHER" id="PTHR30573">
    <property type="entry name" value="QUINOLINATE SYNTHETASE A"/>
    <property type="match status" value="1"/>
</dbReference>
<evidence type="ECO:0000256" key="10">
    <source>
        <dbReference type="NCBIfam" id="TIGR00550"/>
    </source>
</evidence>
<sequence>MINDEDLTALKKQRNAVILAHYYAAPEVQDVADYVGDSFYLSKIAAGIKCSTIVFAGVKFMGECAKILNPQKDVLMPDDRADCFMAHMIDNEFIKECRNKFEDLAVVCYINSTTETKVCSDVCVTSSNAVNIVQKLPNKNILFIPDKNLGRHVAMQVPEKNFIFNDGFCPIHEHMRIQEILALKKAHPNAAVLAHPECNEEIINTADYIGSTSGILNYAAQNHNTEFIIATEIGIMHKLKLANAKKNYYFPDTVPKCLNMKLNTLDSVVKVLKNGSNSVHVAEELIEPARRTLVRMLELA</sequence>
<dbReference type="RefSeq" id="WP_196604391.1">
    <property type="nucleotide sequence ID" value="NZ_CP116940.1"/>
</dbReference>
<keyword evidence="7" id="KW-0479">Metal-binding</keyword>
<protein>
    <recommendedName>
        <fullName evidence="3 10">Quinolinate synthase</fullName>
        <ecNumber evidence="3 10">2.5.1.72</ecNumber>
    </recommendedName>
</protein>
<dbReference type="NCBIfam" id="TIGR00550">
    <property type="entry name" value="nadA"/>
    <property type="match status" value="1"/>
</dbReference>
<dbReference type="PANTHER" id="PTHR30573:SF0">
    <property type="entry name" value="QUINOLINATE SYNTHASE, CHLOROPLASTIC"/>
    <property type="match status" value="1"/>
</dbReference>
<dbReference type="Gene3D" id="3.40.50.10800">
    <property type="entry name" value="NadA-like"/>
    <property type="match status" value="3"/>
</dbReference>
<reference evidence="11 12" key="1">
    <citation type="submission" date="2023-07" db="EMBL/GenBank/DDBJ databases">
        <title>Genomic Encyclopedia of Type Strains, Phase IV (KMG-IV): sequencing the most valuable type-strain genomes for metagenomic binning, comparative biology and taxonomic classification.</title>
        <authorList>
            <person name="Goeker M."/>
        </authorList>
    </citation>
    <scope>NUCLEOTIDE SEQUENCE [LARGE SCALE GENOMIC DNA]</scope>
    <source>
        <strain evidence="11 12">DSM 16980</strain>
    </source>
</reference>
<comment type="pathway">
    <text evidence="2">Cofactor biosynthesis; NAD(+) biosynthesis; quinolinate from iminoaspartate: step 1/1.</text>
</comment>
<keyword evidence="5" id="KW-0662">Pyridine nucleotide biosynthesis</keyword>
<comment type="caution">
    <text evidence="11">The sequence shown here is derived from an EMBL/GenBank/DDBJ whole genome shotgun (WGS) entry which is preliminary data.</text>
</comment>
<evidence type="ECO:0000256" key="9">
    <source>
        <dbReference type="ARBA" id="ARBA00023014"/>
    </source>
</evidence>
<accession>A0ABT9Y713</accession>
<evidence type="ECO:0000256" key="3">
    <source>
        <dbReference type="ARBA" id="ARBA00012669"/>
    </source>
</evidence>
<evidence type="ECO:0000256" key="1">
    <source>
        <dbReference type="ARBA" id="ARBA00001966"/>
    </source>
</evidence>
<keyword evidence="4" id="KW-0004">4Fe-4S</keyword>
<keyword evidence="12" id="KW-1185">Reference proteome</keyword>
<dbReference type="SUPFAM" id="SSF142754">
    <property type="entry name" value="NadA-like"/>
    <property type="match status" value="1"/>
</dbReference>
<evidence type="ECO:0000256" key="8">
    <source>
        <dbReference type="ARBA" id="ARBA00023004"/>
    </source>
</evidence>
<dbReference type="EC" id="2.5.1.72" evidence="3 10"/>
<evidence type="ECO:0000256" key="5">
    <source>
        <dbReference type="ARBA" id="ARBA00022642"/>
    </source>
</evidence>
<dbReference type="InterPro" id="IPR036094">
    <property type="entry name" value="NadA_sf"/>
</dbReference>
<name>A0ABT9Y713_9FIRM</name>
<comment type="cofactor">
    <cofactor evidence="1">
        <name>[4Fe-4S] cluster</name>
        <dbReference type="ChEBI" id="CHEBI:49883"/>
    </cofactor>
</comment>
<organism evidence="11 12">
    <name type="scientific">Pectinatus haikarae</name>
    <dbReference type="NCBI Taxonomy" id="349096"/>
    <lineage>
        <taxon>Bacteria</taxon>
        <taxon>Bacillati</taxon>
        <taxon>Bacillota</taxon>
        <taxon>Negativicutes</taxon>
        <taxon>Selenomonadales</taxon>
        <taxon>Selenomonadaceae</taxon>
        <taxon>Pectinatus</taxon>
    </lineage>
</organism>
<evidence type="ECO:0000313" key="12">
    <source>
        <dbReference type="Proteomes" id="UP001239167"/>
    </source>
</evidence>
<dbReference type="EMBL" id="JAUSUE010000007">
    <property type="protein sequence ID" value="MDQ0203615.1"/>
    <property type="molecule type" value="Genomic_DNA"/>
</dbReference>
<evidence type="ECO:0000256" key="6">
    <source>
        <dbReference type="ARBA" id="ARBA00022679"/>
    </source>
</evidence>
<evidence type="ECO:0000256" key="4">
    <source>
        <dbReference type="ARBA" id="ARBA00022485"/>
    </source>
</evidence>
<proteinExistence type="predicted"/>
<evidence type="ECO:0000256" key="2">
    <source>
        <dbReference type="ARBA" id="ARBA00005065"/>
    </source>
</evidence>
<keyword evidence="9" id="KW-0411">Iron-sulfur</keyword>
<gene>
    <name evidence="11" type="ORF">J2S01_001331</name>
</gene>
<evidence type="ECO:0000256" key="7">
    <source>
        <dbReference type="ARBA" id="ARBA00022723"/>
    </source>
</evidence>
<keyword evidence="6 11" id="KW-0808">Transferase</keyword>